<evidence type="ECO:0000256" key="1">
    <source>
        <dbReference type="SAM" id="Phobius"/>
    </source>
</evidence>
<feature type="transmembrane region" description="Helical" evidence="1">
    <location>
        <begin position="104"/>
        <end position="129"/>
    </location>
</feature>
<organism evidence="2">
    <name type="scientific">Octactis speculum</name>
    <dbReference type="NCBI Taxonomy" id="3111310"/>
    <lineage>
        <taxon>Eukaryota</taxon>
        <taxon>Sar</taxon>
        <taxon>Stramenopiles</taxon>
        <taxon>Ochrophyta</taxon>
        <taxon>Dictyochophyceae</taxon>
        <taxon>Dictyochales</taxon>
        <taxon>Dictyochaceae</taxon>
        <taxon>Octactis</taxon>
    </lineage>
</organism>
<keyword evidence="1" id="KW-1133">Transmembrane helix</keyword>
<keyword evidence="1" id="KW-0472">Membrane</keyword>
<gene>
    <name evidence="2" type="ORF">DSPE1174_LOCUS20647</name>
</gene>
<dbReference type="InterPro" id="IPR043745">
    <property type="entry name" value="DUF5690"/>
</dbReference>
<dbReference type="AlphaFoldDB" id="A0A7S2DAY1"/>
<dbReference type="EMBL" id="HBGS01040225">
    <property type="protein sequence ID" value="CAD9449129.1"/>
    <property type="molecule type" value="Transcribed_RNA"/>
</dbReference>
<protein>
    <submittedName>
        <fullName evidence="2">Uncharacterized protein</fullName>
    </submittedName>
</protein>
<accession>A0A7S2DAY1</accession>
<keyword evidence="1" id="KW-0812">Transmembrane</keyword>
<feature type="transmembrane region" description="Helical" evidence="1">
    <location>
        <begin position="7"/>
        <end position="27"/>
    </location>
</feature>
<dbReference type="Pfam" id="PF18943">
    <property type="entry name" value="DUF5690"/>
    <property type="match status" value="1"/>
</dbReference>
<sequence length="139" mass="14876">MTALRLLFLTQVAAAGLGISATVLFQLKLIGGFLWQVLIGVGIFVAYALSVTPVFDRLFAATRTEGTCTFLIFVSDGCGYVGTTTVLFYQVFGPLNGTTESAVLDLYLIVCWGSLLIVVGTSSMAIPYFNGSLSQRRLS</sequence>
<feature type="transmembrane region" description="Helical" evidence="1">
    <location>
        <begin position="33"/>
        <end position="55"/>
    </location>
</feature>
<proteinExistence type="predicted"/>
<name>A0A7S2DAY1_9STRA</name>
<feature type="transmembrane region" description="Helical" evidence="1">
    <location>
        <begin position="67"/>
        <end position="92"/>
    </location>
</feature>
<evidence type="ECO:0000313" key="2">
    <source>
        <dbReference type="EMBL" id="CAD9449129.1"/>
    </source>
</evidence>
<reference evidence="2" key="1">
    <citation type="submission" date="2021-01" db="EMBL/GenBank/DDBJ databases">
        <authorList>
            <person name="Corre E."/>
            <person name="Pelletier E."/>
            <person name="Niang G."/>
            <person name="Scheremetjew M."/>
            <person name="Finn R."/>
            <person name="Kale V."/>
            <person name="Holt S."/>
            <person name="Cochrane G."/>
            <person name="Meng A."/>
            <person name="Brown T."/>
            <person name="Cohen L."/>
        </authorList>
    </citation>
    <scope>NUCLEOTIDE SEQUENCE</scope>
    <source>
        <strain evidence="2">CCMP1381</strain>
    </source>
</reference>